<organism evidence="2 3">
    <name type="scientific">Anaeramoeba flamelloides</name>
    <dbReference type="NCBI Taxonomy" id="1746091"/>
    <lineage>
        <taxon>Eukaryota</taxon>
        <taxon>Metamonada</taxon>
        <taxon>Anaeramoebidae</taxon>
        <taxon>Anaeramoeba</taxon>
    </lineage>
</organism>
<dbReference type="PANTHER" id="PTHR46361:SF3">
    <property type="entry name" value="ELECTRON CARRIER_ PROTEIN DISULFIDE OXIDOREDUCTASE"/>
    <property type="match status" value="1"/>
</dbReference>
<dbReference type="PANTHER" id="PTHR46361">
    <property type="entry name" value="ELECTRON CARRIER/ PROTEIN DISULFIDE OXIDOREDUCTASE"/>
    <property type="match status" value="1"/>
</dbReference>
<reference evidence="2" key="1">
    <citation type="submission" date="2022-08" db="EMBL/GenBank/DDBJ databases">
        <title>Novel sulfate-reducing endosymbionts in the free-living metamonad Anaeramoeba.</title>
        <authorList>
            <person name="Jerlstrom-Hultqvist J."/>
            <person name="Cepicka I."/>
            <person name="Gallot-Lavallee L."/>
            <person name="Salas-Leiva D."/>
            <person name="Curtis B.A."/>
            <person name="Zahonova K."/>
            <person name="Pipaliya S."/>
            <person name="Dacks J."/>
            <person name="Roger A.J."/>
        </authorList>
    </citation>
    <scope>NUCLEOTIDE SEQUENCE</scope>
    <source>
        <strain evidence="2">Schooner1</strain>
    </source>
</reference>
<accession>A0ABQ8XUS3</accession>
<dbReference type="InterPro" id="IPR016137">
    <property type="entry name" value="RGS"/>
</dbReference>
<dbReference type="Pfam" id="PF04784">
    <property type="entry name" value="DUF547"/>
    <property type="match status" value="1"/>
</dbReference>
<evidence type="ECO:0000313" key="2">
    <source>
        <dbReference type="EMBL" id="KAJ6235925.1"/>
    </source>
</evidence>
<dbReference type="EMBL" id="JAOAOG010000251">
    <property type="protein sequence ID" value="KAJ6235925.1"/>
    <property type="molecule type" value="Genomic_DNA"/>
</dbReference>
<dbReference type="Proteomes" id="UP001150062">
    <property type="component" value="Unassembled WGS sequence"/>
</dbReference>
<dbReference type="CDD" id="cd07440">
    <property type="entry name" value="RGS"/>
    <property type="match status" value="1"/>
</dbReference>
<dbReference type="SMART" id="SM00315">
    <property type="entry name" value="RGS"/>
    <property type="match status" value="1"/>
</dbReference>
<dbReference type="SUPFAM" id="SSF48097">
    <property type="entry name" value="Regulator of G-protein signaling, RGS"/>
    <property type="match status" value="1"/>
</dbReference>
<name>A0ABQ8XUS3_9EUKA</name>
<dbReference type="InterPro" id="IPR036305">
    <property type="entry name" value="RGS_sf"/>
</dbReference>
<dbReference type="InterPro" id="IPR044926">
    <property type="entry name" value="RGS_subdomain_2"/>
</dbReference>
<gene>
    <name evidence="2" type="ORF">M0813_28199</name>
</gene>
<comment type="caution">
    <text evidence="2">The sequence shown here is derived from an EMBL/GenBank/DDBJ whole genome shotgun (WGS) entry which is preliminary data.</text>
</comment>
<proteinExistence type="predicted"/>
<keyword evidence="3" id="KW-1185">Reference proteome</keyword>
<dbReference type="PROSITE" id="PS50132">
    <property type="entry name" value="RGS"/>
    <property type="match status" value="1"/>
</dbReference>
<dbReference type="Gene3D" id="1.10.167.10">
    <property type="entry name" value="Regulator of G-protein Signalling 4, domain 2"/>
    <property type="match status" value="1"/>
</dbReference>
<dbReference type="InterPro" id="IPR006869">
    <property type="entry name" value="DUF547"/>
</dbReference>
<evidence type="ECO:0000259" key="1">
    <source>
        <dbReference type="PROSITE" id="PS50132"/>
    </source>
</evidence>
<sequence>MESYEVEELLKDPLGTEYLREHLTTTTNSEYLFFYTKVEELHNNDDNDEEVKKLANKIYKLFFQEKSTFYIQFTQELISTIMEDIEEDIFTSFMYDDAQEYVVEFITNNCIQSFLESDSYNEYKTRKENDPNLEKKFATLEQAICISERNSNTLNDIYPCNYKPRKPLIVMNDLLTSLITILKLNFSINLKKINFEKIKKSFSYQKFTKATSELQKVDLNLLKGNEIFTFFINLYNLLYIHIIIEDQAFVNIKTIKTRNYIVNGLEFKLDDILNGILRSNQKVNGKNYFSENDLRKQFSTENVDPRIHFALLNFQYGISLIKKYEPQTIDEELKEMAKIQTNTMLIVKKNAIYLPLDTNIFLNDFGQNNQQIMGNLSELSKNDVFLKMKKNEIKKIQFFKNQMIFSQLSLHFNYNIFTSQK</sequence>
<dbReference type="Pfam" id="PF00615">
    <property type="entry name" value="RGS"/>
    <property type="match status" value="1"/>
</dbReference>
<protein>
    <submittedName>
        <fullName evidence="2">Electron carrier/ protein disulfide oxidoreductase</fullName>
    </submittedName>
</protein>
<feature type="domain" description="RGS" evidence="1">
    <location>
        <begin position="5"/>
        <end position="124"/>
    </location>
</feature>
<evidence type="ECO:0000313" key="3">
    <source>
        <dbReference type="Proteomes" id="UP001150062"/>
    </source>
</evidence>